<accession>A0A0E9XNQ2</accession>
<organism evidence="1">
    <name type="scientific">Anguilla anguilla</name>
    <name type="common">European freshwater eel</name>
    <name type="synonym">Muraena anguilla</name>
    <dbReference type="NCBI Taxonomy" id="7936"/>
    <lineage>
        <taxon>Eukaryota</taxon>
        <taxon>Metazoa</taxon>
        <taxon>Chordata</taxon>
        <taxon>Craniata</taxon>
        <taxon>Vertebrata</taxon>
        <taxon>Euteleostomi</taxon>
        <taxon>Actinopterygii</taxon>
        <taxon>Neopterygii</taxon>
        <taxon>Teleostei</taxon>
        <taxon>Anguilliformes</taxon>
        <taxon>Anguillidae</taxon>
        <taxon>Anguilla</taxon>
    </lineage>
</organism>
<reference evidence="1" key="2">
    <citation type="journal article" date="2015" name="Fish Shellfish Immunol.">
        <title>Early steps in the European eel (Anguilla anguilla)-Vibrio vulnificus interaction in the gills: Role of the RtxA13 toxin.</title>
        <authorList>
            <person name="Callol A."/>
            <person name="Pajuelo D."/>
            <person name="Ebbesson L."/>
            <person name="Teles M."/>
            <person name="MacKenzie S."/>
            <person name="Amaro C."/>
        </authorList>
    </citation>
    <scope>NUCLEOTIDE SEQUENCE</scope>
</reference>
<protein>
    <submittedName>
        <fullName evidence="1">Uncharacterized protein</fullName>
    </submittedName>
</protein>
<dbReference type="AlphaFoldDB" id="A0A0E9XNQ2"/>
<name>A0A0E9XNQ2_ANGAN</name>
<evidence type="ECO:0000313" key="1">
    <source>
        <dbReference type="EMBL" id="JAI04368.1"/>
    </source>
</evidence>
<dbReference type="EMBL" id="GBXM01004210">
    <property type="protein sequence ID" value="JAI04368.1"/>
    <property type="molecule type" value="Transcribed_RNA"/>
</dbReference>
<reference evidence="1" key="1">
    <citation type="submission" date="2014-11" db="EMBL/GenBank/DDBJ databases">
        <authorList>
            <person name="Amaro Gonzalez C."/>
        </authorList>
    </citation>
    <scope>NUCLEOTIDE SEQUENCE</scope>
</reference>
<sequence length="24" mass="2775">MCYASHTPGSLFFNKLKSRENQIC</sequence>
<proteinExistence type="predicted"/>